<keyword evidence="1" id="KW-0812">Transmembrane</keyword>
<evidence type="ECO:0000313" key="2">
    <source>
        <dbReference type="EMBL" id="MET3868001.1"/>
    </source>
</evidence>
<dbReference type="Proteomes" id="UP001549119">
    <property type="component" value="Unassembled WGS sequence"/>
</dbReference>
<reference evidence="2 3" key="1">
    <citation type="submission" date="2024-06" db="EMBL/GenBank/DDBJ databases">
        <title>Genomics of switchgrass bacterial isolates.</title>
        <authorList>
            <person name="Shade A."/>
        </authorList>
    </citation>
    <scope>NUCLEOTIDE SEQUENCE [LARGE SCALE GENOMIC DNA]</scope>
    <source>
        <strain evidence="2 3">PvP084</strain>
    </source>
</reference>
<comment type="caution">
    <text evidence="2">The sequence shown here is derived from an EMBL/GenBank/DDBJ whole genome shotgun (WGS) entry which is preliminary data.</text>
</comment>
<sequence length="37" mass="3520">MSVVAGVIGGIAALVALTAAAGVAILILSVIAKGYEH</sequence>
<proteinExistence type="predicted"/>
<evidence type="ECO:0000256" key="1">
    <source>
        <dbReference type="SAM" id="Phobius"/>
    </source>
</evidence>
<keyword evidence="3" id="KW-1185">Reference proteome</keyword>
<organism evidence="2 3">
    <name type="scientific">Methylobacterium radiotolerans</name>
    <dbReference type="NCBI Taxonomy" id="31998"/>
    <lineage>
        <taxon>Bacteria</taxon>
        <taxon>Pseudomonadati</taxon>
        <taxon>Pseudomonadota</taxon>
        <taxon>Alphaproteobacteria</taxon>
        <taxon>Hyphomicrobiales</taxon>
        <taxon>Methylobacteriaceae</taxon>
        <taxon>Methylobacterium</taxon>
    </lineage>
</organism>
<feature type="transmembrane region" description="Helical" evidence="1">
    <location>
        <begin position="6"/>
        <end position="32"/>
    </location>
</feature>
<accession>A0ABV2NNB0</accession>
<protein>
    <submittedName>
        <fullName evidence="2">Uncharacterized protein</fullName>
    </submittedName>
</protein>
<keyword evidence="1" id="KW-0472">Membrane</keyword>
<name>A0ABV2NNB0_9HYPH</name>
<keyword evidence="1" id="KW-1133">Transmembrane helix</keyword>
<dbReference type="EMBL" id="JBEPNW010000002">
    <property type="protein sequence ID" value="MET3868001.1"/>
    <property type="molecule type" value="Genomic_DNA"/>
</dbReference>
<gene>
    <name evidence="2" type="ORF">ABIC20_005310</name>
</gene>
<evidence type="ECO:0000313" key="3">
    <source>
        <dbReference type="Proteomes" id="UP001549119"/>
    </source>
</evidence>